<sequence length="142" mass="15093">MGEPGGERVQVLEVRDQIVVDGFEQPLLRERLRVLARYERHVDAAVGGGGQFGDDLLVGAVLGDGHGRADGRLEPGGKVLRHIAVPGRDGEPLFAEIRLGVERRGGGGAVSARSAVAAAGGEKEHEDGRRRRHGHMPEPQCA</sequence>
<dbReference type="Proteomes" id="UP000299290">
    <property type="component" value="Unassembled WGS sequence"/>
</dbReference>
<evidence type="ECO:0000313" key="3">
    <source>
        <dbReference type="Proteomes" id="UP000299290"/>
    </source>
</evidence>
<dbReference type="AlphaFoldDB" id="A0A4D4JZ93"/>
<gene>
    <name evidence="2" type="ORF">SANT12839_001990</name>
</gene>
<name>A0A4D4JZ93_9ACTN</name>
<feature type="compositionally biased region" description="Low complexity" evidence="1">
    <location>
        <begin position="110"/>
        <end position="120"/>
    </location>
</feature>
<accession>A0A4D4JZ93</accession>
<evidence type="ECO:0000313" key="2">
    <source>
        <dbReference type="EMBL" id="GDY39317.1"/>
    </source>
</evidence>
<evidence type="ECO:0000256" key="1">
    <source>
        <dbReference type="SAM" id="MobiDB-lite"/>
    </source>
</evidence>
<protein>
    <submittedName>
        <fullName evidence="2">Uncharacterized protein</fullName>
    </submittedName>
</protein>
<organism evidence="2 3">
    <name type="scientific">Streptomyces antimycoticus</name>
    <dbReference type="NCBI Taxonomy" id="68175"/>
    <lineage>
        <taxon>Bacteria</taxon>
        <taxon>Bacillati</taxon>
        <taxon>Actinomycetota</taxon>
        <taxon>Actinomycetes</taxon>
        <taxon>Kitasatosporales</taxon>
        <taxon>Streptomycetaceae</taxon>
        <taxon>Streptomyces</taxon>
        <taxon>Streptomyces violaceusniger group</taxon>
    </lineage>
</organism>
<proteinExistence type="predicted"/>
<reference evidence="2 3" key="1">
    <citation type="journal article" date="2020" name="Int. J. Syst. Evol. Microbiol.">
        <title>Reclassification of Streptomyces castelarensis and Streptomyces sporoclivatus as later heterotypic synonyms of Streptomyces antimycoticus.</title>
        <authorList>
            <person name="Komaki H."/>
            <person name="Tamura T."/>
        </authorList>
    </citation>
    <scope>NUCLEOTIDE SEQUENCE [LARGE SCALE GENOMIC DNA]</scope>
    <source>
        <strain evidence="2 3">NBRC 12839</strain>
    </source>
</reference>
<keyword evidence="3" id="KW-1185">Reference proteome</keyword>
<comment type="caution">
    <text evidence="2">The sequence shown here is derived from an EMBL/GenBank/DDBJ whole genome shotgun (WGS) entry which is preliminary data.</text>
</comment>
<dbReference type="EMBL" id="BJHV01000001">
    <property type="protein sequence ID" value="GDY39317.1"/>
    <property type="molecule type" value="Genomic_DNA"/>
</dbReference>
<feature type="region of interest" description="Disordered" evidence="1">
    <location>
        <begin position="104"/>
        <end position="142"/>
    </location>
</feature>